<comment type="caution">
    <text evidence="2">The sequence shown here is derived from an EMBL/GenBank/DDBJ whole genome shotgun (WGS) entry which is preliminary data.</text>
</comment>
<gene>
    <name evidence="2" type="ORF">Tci_309402</name>
</gene>
<sequence length="628" mass="71629">MDILTKRIDDMTKRNSKKEKKDREKSEKGLLAELFDWVDESVSSDDERITKIREFMAIVEDEPSDEIINLKKVIEKWTCSKVTLDQLLSKQVPRNIVKALGRKGKRKEKISSKEEPFPPLPKLKGVAPSSTSGSVISLSDLTLNIADLTLDTLDLKKTRPFVKGNHLFDDCYSKPKCSTCGSTNHLTKEHLEHVVVKKTLNKLKAQSPLKPSLKKAAMILKPFIECKYYGFSDHHFDFYHGREVCGSIAHKHLTVLRNTPTLGDQGLPTRNQNPFKNRYLKERGPKVIFGDDSSGDTEVYGSVNCNGITFTKVAYVNGLKHNLISISQLCDANYKVLFTKTQGTIYNQNDEVILITPRRRDVYTIDMSSFNKESNACFFAKASLTCKKGKHHRASFKTKILFSINKSLHLLHMDLFRPVTPQTISHNKYTLVIVDEYSRRQEMKETIHITFHKDDEAISQSSTEESADLLEPAEPQTNVIFEPISDDQPSPTISPLAEVILQTPVPQDRWLKEKHIELVNIIGEPLDGITTRSKIRDLDIASAFECLYVNFLSEMEPKKLIKALEEEGWIIVMQEELNQFERNKVWALVPKPHGKTIIGTKWIWKNKMDENGIVITNMARLVTQGYNQ</sequence>
<name>A0A699H5J6_TANCI</name>
<accession>A0A699H5J6</accession>
<feature type="region of interest" description="Disordered" evidence="1">
    <location>
        <begin position="103"/>
        <end position="126"/>
    </location>
</feature>
<dbReference type="AlphaFoldDB" id="A0A699H5J6"/>
<evidence type="ECO:0000256" key="1">
    <source>
        <dbReference type="SAM" id="MobiDB-lite"/>
    </source>
</evidence>
<organism evidence="2">
    <name type="scientific">Tanacetum cinerariifolium</name>
    <name type="common">Dalmatian daisy</name>
    <name type="synonym">Chrysanthemum cinerariifolium</name>
    <dbReference type="NCBI Taxonomy" id="118510"/>
    <lineage>
        <taxon>Eukaryota</taxon>
        <taxon>Viridiplantae</taxon>
        <taxon>Streptophyta</taxon>
        <taxon>Embryophyta</taxon>
        <taxon>Tracheophyta</taxon>
        <taxon>Spermatophyta</taxon>
        <taxon>Magnoliopsida</taxon>
        <taxon>eudicotyledons</taxon>
        <taxon>Gunneridae</taxon>
        <taxon>Pentapetalae</taxon>
        <taxon>asterids</taxon>
        <taxon>campanulids</taxon>
        <taxon>Asterales</taxon>
        <taxon>Asteraceae</taxon>
        <taxon>Asteroideae</taxon>
        <taxon>Anthemideae</taxon>
        <taxon>Anthemidinae</taxon>
        <taxon>Tanacetum</taxon>
    </lineage>
</organism>
<protein>
    <submittedName>
        <fullName evidence="2">Retrovirus-related Pol polyprotein from transposon TNT 1-94</fullName>
    </submittedName>
</protein>
<dbReference type="EMBL" id="BKCJ010104610">
    <property type="protein sequence ID" value="GEX37427.1"/>
    <property type="molecule type" value="Genomic_DNA"/>
</dbReference>
<reference evidence="2" key="1">
    <citation type="journal article" date="2019" name="Sci. Rep.">
        <title>Draft genome of Tanacetum cinerariifolium, the natural source of mosquito coil.</title>
        <authorList>
            <person name="Yamashiro T."/>
            <person name="Shiraishi A."/>
            <person name="Satake H."/>
            <person name="Nakayama K."/>
        </authorList>
    </citation>
    <scope>NUCLEOTIDE SEQUENCE</scope>
</reference>
<evidence type="ECO:0000313" key="2">
    <source>
        <dbReference type="EMBL" id="GEX37427.1"/>
    </source>
</evidence>
<proteinExistence type="predicted"/>
<feature type="region of interest" description="Disordered" evidence="1">
    <location>
        <begin position="1"/>
        <end position="26"/>
    </location>
</feature>